<dbReference type="STRING" id="337701.SAMN05444398_111107"/>
<sequence>MSLSFLLNPSSVAIFGASQNPEKIGGRPIRFMKEMGYSGRIYPINPGRESVQDLPCYPDLDALPEVPQAAIIAVSKERVLETLHRCAEHGVKGCVIMASGFGEAGEEGRRAEEEMRTIAATSGMRIVGPNSQGLADFHTGAILSFSTMFIEEPPEAGPVACISQSGAMSVVPYGLLRQRGIGVGHCHATGNDADVSVSELAAEVVLDPKVKLCILYLETLQDPANLALAAERARARGVPIIALKSGRSPDGQRAAASHTGAIATEDRVIDAFLERHGIWRAEGTEAMVQAAELYLQGWQPSGKRIAIVSNSGATCVLSADAVERYGLNLARFAPQTEDVIRGVLPDFAASRNPIDITAALLTDSGLFGKVLPEVGADPNVDILMIGIPVSGKGYDFERFAQDTADFMRTYGKPVVLAAPQRLVREAFARKGIPTFETEDGAIRALAQFVDHMALMRDAVGGSVAPVAGVGIGQTTLDEFASLARVAEKGVRVPGRRICATSEEAQDFLAGCPGGIVLKANSPQIPHKSEHGLVRVGLKTPAEVARHFSEIKTKLGEMDVAFEGVLAAEMLSPGRELVVGGHLDPVFGPVVIVGDGGIAVEAMPDNRLLLTPFTQEDVTVALSRLRIGPLFDGVRGGKGLCAQAVFEAARGVAELLSEGEVLAVDINPLITTTDGATAADALLEVRT</sequence>
<dbReference type="SUPFAM" id="SSF51735">
    <property type="entry name" value="NAD(P)-binding Rossmann-fold domains"/>
    <property type="match status" value="1"/>
</dbReference>
<dbReference type="Pfam" id="PF13380">
    <property type="entry name" value="CoA_binding_2"/>
    <property type="match status" value="1"/>
</dbReference>
<evidence type="ECO:0000259" key="2">
    <source>
        <dbReference type="SMART" id="SM00881"/>
    </source>
</evidence>
<dbReference type="SUPFAM" id="SSF52210">
    <property type="entry name" value="Succinyl-CoA synthetase domains"/>
    <property type="match status" value="2"/>
</dbReference>
<dbReference type="GO" id="GO:0043758">
    <property type="term" value="F:acetate-CoA ligase (ADP-forming) activity"/>
    <property type="evidence" value="ECO:0007669"/>
    <property type="project" value="InterPro"/>
</dbReference>
<dbReference type="PANTHER" id="PTHR42793:SF1">
    <property type="entry name" value="PEPTIDYL-LYSINE N-ACETYLTRANSFERASE PATZ"/>
    <property type="match status" value="1"/>
</dbReference>
<dbReference type="Gene3D" id="3.40.50.720">
    <property type="entry name" value="NAD(P)-binding Rossmann-like Domain"/>
    <property type="match status" value="1"/>
</dbReference>
<dbReference type="SUPFAM" id="SSF56059">
    <property type="entry name" value="Glutathione synthetase ATP-binding domain-like"/>
    <property type="match status" value="1"/>
</dbReference>
<dbReference type="GO" id="GO:0005524">
    <property type="term" value="F:ATP binding"/>
    <property type="evidence" value="ECO:0007669"/>
    <property type="project" value="InterPro"/>
</dbReference>
<dbReference type="AlphaFoldDB" id="A0A1M7GWW9"/>
<dbReference type="PANTHER" id="PTHR42793">
    <property type="entry name" value="COA BINDING DOMAIN CONTAINING PROTEIN"/>
    <property type="match status" value="1"/>
</dbReference>
<protein>
    <submittedName>
        <fullName evidence="3">Acyl-CoA synthetase (NDP forming)</fullName>
    </submittedName>
</protein>
<dbReference type="InterPro" id="IPR036291">
    <property type="entry name" value="NAD(P)-bd_dom_sf"/>
</dbReference>
<dbReference type="Gene3D" id="3.40.50.261">
    <property type="entry name" value="Succinyl-CoA synthetase domains"/>
    <property type="match status" value="2"/>
</dbReference>
<dbReference type="Gene3D" id="3.30.1490.20">
    <property type="entry name" value="ATP-grasp fold, A domain"/>
    <property type="match status" value="1"/>
</dbReference>
<dbReference type="InterPro" id="IPR003781">
    <property type="entry name" value="CoA-bd"/>
</dbReference>
<reference evidence="3 4" key="1">
    <citation type="submission" date="2016-11" db="EMBL/GenBank/DDBJ databases">
        <authorList>
            <person name="Jaros S."/>
            <person name="Januszkiewicz K."/>
            <person name="Wedrychowicz H."/>
        </authorList>
    </citation>
    <scope>NUCLEOTIDE SEQUENCE [LARGE SCALE GENOMIC DNA]</scope>
    <source>
        <strain evidence="3 4">DSM 29589</strain>
    </source>
</reference>
<dbReference type="Pfam" id="PF19045">
    <property type="entry name" value="Ligase_CoA_2"/>
    <property type="match status" value="1"/>
</dbReference>
<dbReference type="Pfam" id="PF13549">
    <property type="entry name" value="ATP-grasp_5"/>
    <property type="match status" value="1"/>
</dbReference>
<dbReference type="GO" id="GO:0006099">
    <property type="term" value="P:tricarboxylic acid cycle"/>
    <property type="evidence" value="ECO:0007669"/>
    <property type="project" value="UniProtKB-KW"/>
</dbReference>
<dbReference type="RefSeq" id="WP_073036012.1">
    <property type="nucleotide sequence ID" value="NZ_BMLR01000012.1"/>
</dbReference>
<name>A0A1M7GWW9_9RHOB</name>
<keyword evidence="4" id="KW-1185">Reference proteome</keyword>
<dbReference type="SMART" id="SM00881">
    <property type="entry name" value="CoA_binding"/>
    <property type="match status" value="1"/>
</dbReference>
<dbReference type="InterPro" id="IPR032875">
    <property type="entry name" value="Succ_CoA_lig_flav_dom"/>
</dbReference>
<dbReference type="Proteomes" id="UP000183974">
    <property type="component" value="Unassembled WGS sequence"/>
</dbReference>
<gene>
    <name evidence="3" type="ORF">SAMN05444398_111107</name>
</gene>
<evidence type="ECO:0000256" key="1">
    <source>
        <dbReference type="ARBA" id="ARBA00022532"/>
    </source>
</evidence>
<dbReference type="InterPro" id="IPR043938">
    <property type="entry name" value="Ligase_CoA_dom"/>
</dbReference>
<dbReference type="EMBL" id="FRBR01000011">
    <property type="protein sequence ID" value="SHM20397.1"/>
    <property type="molecule type" value="Genomic_DNA"/>
</dbReference>
<proteinExistence type="predicted"/>
<feature type="domain" description="CoA-binding" evidence="2">
    <location>
        <begin position="6"/>
        <end position="101"/>
    </location>
</feature>
<keyword evidence="1" id="KW-0816">Tricarboxylic acid cycle</keyword>
<dbReference type="Pfam" id="PF13607">
    <property type="entry name" value="Succ_CoA_lig"/>
    <property type="match status" value="1"/>
</dbReference>
<dbReference type="InterPro" id="IPR013815">
    <property type="entry name" value="ATP_grasp_subdomain_1"/>
</dbReference>
<organism evidence="3 4">
    <name type="scientific">Roseovarius pacificus</name>
    <dbReference type="NCBI Taxonomy" id="337701"/>
    <lineage>
        <taxon>Bacteria</taxon>
        <taxon>Pseudomonadati</taxon>
        <taxon>Pseudomonadota</taxon>
        <taxon>Alphaproteobacteria</taxon>
        <taxon>Rhodobacterales</taxon>
        <taxon>Roseobacteraceae</taxon>
        <taxon>Roseovarius</taxon>
    </lineage>
</organism>
<evidence type="ECO:0000313" key="3">
    <source>
        <dbReference type="EMBL" id="SHM20397.1"/>
    </source>
</evidence>
<evidence type="ECO:0000313" key="4">
    <source>
        <dbReference type="Proteomes" id="UP000183974"/>
    </source>
</evidence>
<dbReference type="InterPro" id="IPR016102">
    <property type="entry name" value="Succinyl-CoA_synth-like"/>
</dbReference>
<dbReference type="Gene3D" id="3.30.470.20">
    <property type="entry name" value="ATP-grasp fold, B domain"/>
    <property type="match status" value="1"/>
</dbReference>
<dbReference type="OrthoDB" id="9807426at2"/>
<accession>A0A1M7GWW9</accession>